<sequence length="542" mass="60853">MSSDSRQKSSQKPPNEGPSLYEAPMRTPSRRLKVVVIGAGMACIEFLYKAYNVYHLGEYVDFTVFEANEDVGGTWLVNRYPGVAWDMKFKHRVTAADFDESKGQWDLQIENHEGHLFTEHCNILISATGFLSRWKWPQIDGLHSFQGGAPVMHSASWDEEYDFTGKRIAVIGNGSSGIQIVPEMAKVGSKVVNFARSGTWILAGLGNRMIDGRANYIYSEEEKHRFREDIDALKAYRKEIQQQSFASFSIFVKDSEMQTQAVDATKKLMLTKLNNYDDLAAKLIPNWPIGCRRATPGLDYLEALTQPHVSLVQEPIQRVTEHGITTVDGLSREFDVIICATGFDVSYRPGFPLRGRDGVDLAEKWKEAATTTTTTAAAAETGPLAYLSICVPGFPNYFMFTGPNAPVGHGALMAGLGWTAEYIAKWIVKLAEEDIKWVEVNEDATQEFNAYADQIMQTLVWSSPCKSWYKNSNNDDDNHNNAEGRVTALWAGSGLGFREMVSSLRPEDFVIRYHSSNRFRFMGNGRVKQEFQPGADLAWFMD</sequence>
<dbReference type="GO" id="GO:0050660">
    <property type="term" value="F:flavin adenine dinucleotide binding"/>
    <property type="evidence" value="ECO:0007669"/>
    <property type="project" value="InterPro"/>
</dbReference>
<feature type="compositionally biased region" description="Polar residues" evidence="6">
    <location>
        <begin position="1"/>
        <end position="13"/>
    </location>
</feature>
<name>A0A0B8MXT6_TALPI</name>
<evidence type="ECO:0000256" key="2">
    <source>
        <dbReference type="ARBA" id="ARBA00010139"/>
    </source>
</evidence>
<evidence type="ECO:0000256" key="3">
    <source>
        <dbReference type="ARBA" id="ARBA00022630"/>
    </source>
</evidence>
<dbReference type="GO" id="GO:0050661">
    <property type="term" value="F:NADP binding"/>
    <property type="evidence" value="ECO:0007669"/>
    <property type="project" value="InterPro"/>
</dbReference>
<evidence type="ECO:0000256" key="4">
    <source>
        <dbReference type="ARBA" id="ARBA00022827"/>
    </source>
</evidence>
<keyword evidence="4" id="KW-0274">FAD</keyword>
<dbReference type="AlphaFoldDB" id="A0A0B8MXT6"/>
<organism evidence="7 8">
    <name type="scientific">Talaromyces pinophilus</name>
    <name type="common">Penicillium pinophilum</name>
    <dbReference type="NCBI Taxonomy" id="128442"/>
    <lineage>
        <taxon>Eukaryota</taxon>
        <taxon>Fungi</taxon>
        <taxon>Dikarya</taxon>
        <taxon>Ascomycota</taxon>
        <taxon>Pezizomycotina</taxon>
        <taxon>Eurotiomycetes</taxon>
        <taxon>Eurotiomycetidae</taxon>
        <taxon>Eurotiales</taxon>
        <taxon>Trichocomaceae</taxon>
        <taxon>Talaromyces</taxon>
        <taxon>Talaromyces sect. Talaromyces</taxon>
    </lineage>
</organism>
<evidence type="ECO:0000313" key="8">
    <source>
        <dbReference type="Proteomes" id="UP000053095"/>
    </source>
</evidence>
<evidence type="ECO:0000256" key="5">
    <source>
        <dbReference type="ARBA" id="ARBA00023002"/>
    </source>
</evidence>
<gene>
    <name evidence="7" type="ORF">TCE0_004f00272</name>
</gene>
<dbReference type="SUPFAM" id="SSF51905">
    <property type="entry name" value="FAD/NAD(P)-binding domain"/>
    <property type="match status" value="3"/>
</dbReference>
<dbReference type="Proteomes" id="UP000053095">
    <property type="component" value="Unassembled WGS sequence"/>
</dbReference>
<keyword evidence="3" id="KW-0285">Flavoprotein</keyword>
<dbReference type="Gene3D" id="3.50.50.60">
    <property type="entry name" value="FAD/NAD(P)-binding domain"/>
    <property type="match status" value="3"/>
</dbReference>
<evidence type="ECO:0000256" key="1">
    <source>
        <dbReference type="ARBA" id="ARBA00001974"/>
    </source>
</evidence>
<protein>
    <submittedName>
        <fullName evidence="7">Uncharacterized protein</fullName>
    </submittedName>
</protein>
<dbReference type="InterPro" id="IPR020946">
    <property type="entry name" value="Flavin_mOase-like"/>
</dbReference>
<dbReference type="GO" id="GO:0004499">
    <property type="term" value="F:N,N-dimethylaniline monooxygenase activity"/>
    <property type="evidence" value="ECO:0007669"/>
    <property type="project" value="InterPro"/>
</dbReference>
<reference evidence="8" key="1">
    <citation type="journal article" date="2015" name="Genome Announc.">
        <title>Draft genome sequence of Talaromyces cellulolyticus strain Y-94, a source of lignocellulosic biomass-degrading enzymes.</title>
        <authorList>
            <person name="Fujii T."/>
            <person name="Koike H."/>
            <person name="Sawayama S."/>
            <person name="Yano S."/>
            <person name="Inoue H."/>
        </authorList>
    </citation>
    <scope>NUCLEOTIDE SEQUENCE [LARGE SCALE GENOMIC DNA]</scope>
    <source>
        <strain evidence="8">Y-94</strain>
    </source>
</reference>
<dbReference type="EMBL" id="DF933800">
    <property type="protein sequence ID" value="GAM33403.1"/>
    <property type="molecule type" value="Genomic_DNA"/>
</dbReference>
<dbReference type="InterPro" id="IPR036188">
    <property type="entry name" value="FAD/NAD-bd_sf"/>
</dbReference>
<evidence type="ECO:0000256" key="6">
    <source>
        <dbReference type="SAM" id="MobiDB-lite"/>
    </source>
</evidence>
<dbReference type="PANTHER" id="PTHR42877:SF2">
    <property type="entry name" value="FAD_NAD(P)-BINDING DOMAIN-CONTAINING PROTEIN"/>
    <property type="match status" value="1"/>
</dbReference>
<accession>A0A0B8MXT6</accession>
<comment type="cofactor">
    <cofactor evidence="1">
        <name>FAD</name>
        <dbReference type="ChEBI" id="CHEBI:57692"/>
    </cofactor>
</comment>
<dbReference type="Pfam" id="PF00743">
    <property type="entry name" value="FMO-like"/>
    <property type="match status" value="1"/>
</dbReference>
<dbReference type="PANTHER" id="PTHR42877">
    <property type="entry name" value="L-ORNITHINE N(5)-MONOOXYGENASE-RELATED"/>
    <property type="match status" value="1"/>
</dbReference>
<keyword evidence="5" id="KW-0560">Oxidoreductase</keyword>
<comment type="similarity">
    <text evidence="2">Belongs to the FAD-binding monooxygenase family.</text>
</comment>
<dbReference type="InterPro" id="IPR051209">
    <property type="entry name" value="FAD-bind_Monooxygenase_sf"/>
</dbReference>
<evidence type="ECO:0000313" key="7">
    <source>
        <dbReference type="EMBL" id="GAM33403.1"/>
    </source>
</evidence>
<feature type="region of interest" description="Disordered" evidence="6">
    <location>
        <begin position="1"/>
        <end position="23"/>
    </location>
</feature>
<proteinExistence type="inferred from homology"/>
<keyword evidence="8" id="KW-1185">Reference proteome</keyword>